<proteinExistence type="predicted"/>
<evidence type="ECO:0000259" key="4">
    <source>
        <dbReference type="SMART" id="SM00642"/>
    </source>
</evidence>
<keyword evidence="6" id="KW-1185">Reference proteome</keyword>
<dbReference type="EMBL" id="JAEDAK010000027">
    <property type="protein sequence ID" value="MBH9579619.1"/>
    <property type="molecule type" value="Genomic_DNA"/>
</dbReference>
<keyword evidence="1 5" id="KW-0378">Hydrolase</keyword>
<evidence type="ECO:0000256" key="2">
    <source>
        <dbReference type="ARBA" id="ARBA00023295"/>
    </source>
</evidence>
<dbReference type="InterPro" id="IPR013783">
    <property type="entry name" value="Ig-like_fold"/>
</dbReference>
<evidence type="ECO:0000256" key="3">
    <source>
        <dbReference type="SAM" id="SignalP"/>
    </source>
</evidence>
<evidence type="ECO:0000313" key="6">
    <source>
        <dbReference type="Proteomes" id="UP000613266"/>
    </source>
</evidence>
<feature type="chain" id="PRO_5038036686" evidence="3">
    <location>
        <begin position="19"/>
        <end position="615"/>
    </location>
</feature>
<dbReference type="Pfam" id="PF09087">
    <property type="entry name" value="Cyc-maltodext_N"/>
    <property type="match status" value="1"/>
</dbReference>
<organism evidence="5 6">
    <name type="scientific">Inhella proteolytica</name>
    <dbReference type="NCBI Taxonomy" id="2795029"/>
    <lineage>
        <taxon>Bacteria</taxon>
        <taxon>Pseudomonadati</taxon>
        <taxon>Pseudomonadota</taxon>
        <taxon>Betaproteobacteria</taxon>
        <taxon>Burkholderiales</taxon>
        <taxon>Sphaerotilaceae</taxon>
        <taxon>Inhella</taxon>
    </lineage>
</organism>
<keyword evidence="3" id="KW-0732">Signal</keyword>
<dbReference type="CDD" id="cd11340">
    <property type="entry name" value="AmyAc_bac_CMD_like_3"/>
    <property type="match status" value="1"/>
</dbReference>
<sequence>MKNLAAVTLGLLGAAALAQPRIEPPHWWVGMAQPQLQLLVEAPGIGARQPRLQGSGVRLKAVHRLPSPDHLVLDLELGAQARPGWLELHFEGGASAPLVQRYELRARAAGSAQRQGFGPRDAIYLLVPDRFAQGQPDKTLPAHIAERSGQRSNPGDRHGGDLAGMRQALPYIAGLGFTQVWPTPLVENNGAAYSYHGYAASDFYAIDPRFGSNADYRDFVAEARRHGVGVIQDIVLNHIGASHRWMQKLPSPDWVNQWPQYTETHHARMSLLDPYAAPSDQARFASGWFTQNMPDLNQRNPFVATYLTQMSIWWVEEMGLSGIRTDTYSYSDRDFLARWSARLMAEYPKLNIVGEEWSPHPAVVAYWQRGKKNHDGYRSSTPSMMDFPLHGALLASLTEADGHDSGFTKLYEALAHDFVYPAPEQLVLFEGNHDTPRLYSLLKEDAVAMRMALSFMAATRRIPQFFYGDEILFTSPAQRDDGRVRAPMPGGWAGDAVNAFTGQGLSEPQREMQDFVRKLFTWRKAEPLVHVGKLMQYAPEHGHYVLFRYQPGDKRRLMLVLNKNREPSQLALRRFPEMTAGVRQVRDLLGGPTPALQDGVLSLPARGAYLLELSE</sequence>
<dbReference type="PANTHER" id="PTHR10357:SF210">
    <property type="entry name" value="MALTODEXTRIN GLUCOSIDASE"/>
    <property type="match status" value="1"/>
</dbReference>
<dbReference type="InterPro" id="IPR017853">
    <property type="entry name" value="GH"/>
</dbReference>
<dbReference type="GO" id="GO:0005975">
    <property type="term" value="P:carbohydrate metabolic process"/>
    <property type="evidence" value="ECO:0007669"/>
    <property type="project" value="InterPro"/>
</dbReference>
<dbReference type="InterPro" id="IPR013780">
    <property type="entry name" value="Glyco_hydro_b"/>
</dbReference>
<dbReference type="RefSeq" id="WP_198113567.1">
    <property type="nucleotide sequence ID" value="NZ_JAEDAK010000027.1"/>
</dbReference>
<dbReference type="InterPro" id="IPR019492">
    <property type="entry name" value="Cyclo-malto-dextrinase_C"/>
</dbReference>
<dbReference type="InterPro" id="IPR014756">
    <property type="entry name" value="Ig_E-set"/>
</dbReference>
<dbReference type="Gene3D" id="3.20.20.80">
    <property type="entry name" value="Glycosidases"/>
    <property type="match status" value="1"/>
</dbReference>
<dbReference type="Gene3D" id="2.60.40.1180">
    <property type="entry name" value="Golgi alpha-mannosidase II"/>
    <property type="match status" value="1"/>
</dbReference>
<accession>A0A931NK43</accession>
<comment type="caution">
    <text evidence="5">The sequence shown here is derived from an EMBL/GenBank/DDBJ whole genome shotgun (WGS) entry which is preliminary data.</text>
</comment>
<dbReference type="Pfam" id="PF00128">
    <property type="entry name" value="Alpha-amylase"/>
    <property type="match status" value="1"/>
</dbReference>
<dbReference type="InterPro" id="IPR015171">
    <property type="entry name" value="Cyc-maltodext_N"/>
</dbReference>
<dbReference type="Proteomes" id="UP000613266">
    <property type="component" value="Unassembled WGS sequence"/>
</dbReference>
<evidence type="ECO:0000313" key="5">
    <source>
        <dbReference type="EMBL" id="MBH9579619.1"/>
    </source>
</evidence>
<feature type="domain" description="Glycosyl hydrolase family 13 catalytic" evidence="4">
    <location>
        <begin position="125"/>
        <end position="523"/>
    </location>
</feature>
<dbReference type="SUPFAM" id="SSF51445">
    <property type="entry name" value="(Trans)glycosidases"/>
    <property type="match status" value="1"/>
</dbReference>
<dbReference type="AlphaFoldDB" id="A0A931NK43"/>
<dbReference type="Pfam" id="PF10438">
    <property type="entry name" value="Cyc-maltodext_C"/>
    <property type="match status" value="1"/>
</dbReference>
<dbReference type="Gene3D" id="2.60.40.10">
    <property type="entry name" value="Immunoglobulins"/>
    <property type="match status" value="1"/>
</dbReference>
<dbReference type="InterPro" id="IPR006047">
    <property type="entry name" value="GH13_cat_dom"/>
</dbReference>
<protein>
    <submittedName>
        <fullName evidence="5">Glycoside hydrolase family 13 protein</fullName>
    </submittedName>
</protein>
<reference evidence="5" key="1">
    <citation type="submission" date="2020-12" db="EMBL/GenBank/DDBJ databases">
        <title>The genome sequence of Inhella sp. 1Y17.</title>
        <authorList>
            <person name="Liu Y."/>
        </authorList>
    </citation>
    <scope>NUCLEOTIDE SEQUENCE</scope>
    <source>
        <strain evidence="5">1Y17</strain>
    </source>
</reference>
<dbReference type="GO" id="GO:0016798">
    <property type="term" value="F:hydrolase activity, acting on glycosyl bonds"/>
    <property type="evidence" value="ECO:0007669"/>
    <property type="project" value="UniProtKB-KW"/>
</dbReference>
<dbReference type="SUPFAM" id="SSF81296">
    <property type="entry name" value="E set domains"/>
    <property type="match status" value="1"/>
</dbReference>
<name>A0A931NK43_9BURK</name>
<evidence type="ECO:0000256" key="1">
    <source>
        <dbReference type="ARBA" id="ARBA00022801"/>
    </source>
</evidence>
<gene>
    <name evidence="5" type="ORF">I7X39_22215</name>
</gene>
<dbReference type="PANTHER" id="PTHR10357">
    <property type="entry name" value="ALPHA-AMYLASE FAMILY MEMBER"/>
    <property type="match status" value="1"/>
</dbReference>
<feature type="signal peptide" evidence="3">
    <location>
        <begin position="1"/>
        <end position="18"/>
    </location>
</feature>
<dbReference type="SMART" id="SM00642">
    <property type="entry name" value="Aamy"/>
    <property type="match status" value="1"/>
</dbReference>
<keyword evidence="2" id="KW-0326">Glycosidase</keyword>
<dbReference type="SUPFAM" id="SSF51011">
    <property type="entry name" value="Glycosyl hydrolase domain"/>
    <property type="match status" value="1"/>
</dbReference>